<dbReference type="PROSITE" id="PS50885">
    <property type="entry name" value="HAMP"/>
    <property type="match status" value="1"/>
</dbReference>
<keyword evidence="2 4" id="KW-0807">Transducer</keyword>
<dbReference type="FunFam" id="1.10.287.950:FF:000001">
    <property type="entry name" value="Methyl-accepting chemotaxis sensory transducer"/>
    <property type="match status" value="1"/>
</dbReference>
<keyword evidence="5" id="KW-0175">Coiled coil</keyword>
<proteinExistence type="inferred from homology"/>
<dbReference type="SMART" id="SM00304">
    <property type="entry name" value="HAMP"/>
    <property type="match status" value="1"/>
</dbReference>
<keyword evidence="6" id="KW-1133">Transmembrane helix</keyword>
<dbReference type="Gene3D" id="1.10.287.950">
    <property type="entry name" value="Methyl-accepting chemotaxis protein"/>
    <property type="match status" value="1"/>
</dbReference>
<dbReference type="CDD" id="cd06225">
    <property type="entry name" value="HAMP"/>
    <property type="match status" value="1"/>
</dbReference>
<evidence type="ECO:0000256" key="1">
    <source>
        <dbReference type="ARBA" id="ARBA00004370"/>
    </source>
</evidence>
<keyword evidence="6" id="KW-0812">Transmembrane</keyword>
<gene>
    <name evidence="9" type="ORF">C4K68_10105</name>
</gene>
<evidence type="ECO:0000256" key="5">
    <source>
        <dbReference type="SAM" id="Coils"/>
    </source>
</evidence>
<dbReference type="GO" id="GO:0006935">
    <property type="term" value="P:chemotaxis"/>
    <property type="evidence" value="ECO:0007669"/>
    <property type="project" value="UniProtKB-ARBA"/>
</dbReference>
<evidence type="ECO:0000256" key="4">
    <source>
        <dbReference type="PROSITE-ProRule" id="PRU00284"/>
    </source>
</evidence>
<feature type="domain" description="HAMP" evidence="8">
    <location>
        <begin position="329"/>
        <end position="381"/>
    </location>
</feature>
<comment type="caution">
    <text evidence="9">The sequence shown here is derived from an EMBL/GenBank/DDBJ whole genome shotgun (WGS) entry which is preliminary data.</text>
</comment>
<name>A0A2S5KT38_9PROT</name>
<dbReference type="GO" id="GO:0007165">
    <property type="term" value="P:signal transduction"/>
    <property type="evidence" value="ECO:0007669"/>
    <property type="project" value="UniProtKB-KW"/>
</dbReference>
<dbReference type="SMART" id="SM00283">
    <property type="entry name" value="MA"/>
    <property type="match status" value="1"/>
</dbReference>
<feature type="coiled-coil region" evidence="5">
    <location>
        <begin position="104"/>
        <end position="131"/>
    </location>
</feature>
<evidence type="ECO:0000259" key="8">
    <source>
        <dbReference type="PROSITE" id="PS50885"/>
    </source>
</evidence>
<sequence>MTILHKIIAGFALLLVLLLGIVAVNFTNTRSITDKLFTITEESAPLSQAASELYVHILRANQALLAGLASTDIAAVQQQATPLQESITQFDALLQEIPRYAGDRQSLLSSLEQQRQQAQAYAEQANGLLQSYVQLLQARQQARTLQSYSRAQETQLASFLSSFIDSHQGSDDAALAAGLLRDANKGYKTFASFELDQDMASLNKSLNSLDDVISDKLTTLSSKDERTGRMAAVLGHHLLTDLNGADGLNAAYHHSYALSTQVQQQQQQTDAQLQQVLASINDFAGQALDVARSAKADTDATLRSSHWVSSVTAVLAVLLTLIIGWWVAFTLRRPLLQFRTILRRVTDGDLRVRFSSNSRDEFGELGDYLNELTAALQTTVHEQIDSAERLAQTSQDTEQISHQTTQTVAEQKDQLHSAASAMHEMESTVHEIARRANETRDHAESTRQLAEQVQHSVTDTIGGIREQAEQIIAASRETDELQGFGNNIDGIVDAIRTIAEQTNLLALNAAIEAARAGEQGRGFAVVADEVRSLASRTQSSTSEIQQMIEQMQHKIHSVVQVMGESQQRSDRCVALASKAGELLASMSGSVESIRDMNIQIATATEQQSSTVQETSRMMTFISDGAEQAAQGAERTADNSKALSAMAATQLNLLRRFSV</sequence>
<accession>A0A2S5KT38</accession>
<dbReference type="PROSITE" id="PS50111">
    <property type="entry name" value="CHEMOTAXIS_TRANSDUC_2"/>
    <property type="match status" value="1"/>
</dbReference>
<comment type="subcellular location">
    <subcellularLocation>
        <location evidence="1">Membrane</location>
    </subcellularLocation>
</comment>
<evidence type="ECO:0000259" key="7">
    <source>
        <dbReference type="PROSITE" id="PS50111"/>
    </source>
</evidence>
<evidence type="ECO:0000256" key="6">
    <source>
        <dbReference type="SAM" id="Phobius"/>
    </source>
</evidence>
<protein>
    <submittedName>
        <fullName evidence="9">Methyl-accepting chemotaxis protein</fullName>
    </submittedName>
</protein>
<dbReference type="CDD" id="cd11386">
    <property type="entry name" value="MCP_signal"/>
    <property type="match status" value="1"/>
</dbReference>
<dbReference type="PANTHER" id="PTHR32089">
    <property type="entry name" value="METHYL-ACCEPTING CHEMOTAXIS PROTEIN MCPB"/>
    <property type="match status" value="1"/>
</dbReference>
<evidence type="ECO:0000313" key="9">
    <source>
        <dbReference type="EMBL" id="PPC77436.1"/>
    </source>
</evidence>
<dbReference type="AlphaFoldDB" id="A0A2S5KT38"/>
<reference evidence="9 10" key="1">
    <citation type="submission" date="2018-02" db="EMBL/GenBank/DDBJ databases">
        <title>novel marine gammaproteobacteria from coastal saline agro ecosystem.</title>
        <authorList>
            <person name="Krishnan R."/>
            <person name="Ramesh Kumar N."/>
        </authorList>
    </citation>
    <scope>NUCLEOTIDE SEQUENCE [LARGE SCALE GENOMIC DNA]</scope>
    <source>
        <strain evidence="9 10">228</strain>
    </source>
</reference>
<dbReference type="GO" id="GO:0016020">
    <property type="term" value="C:membrane"/>
    <property type="evidence" value="ECO:0007669"/>
    <property type="project" value="UniProtKB-SubCell"/>
</dbReference>
<evidence type="ECO:0000313" key="10">
    <source>
        <dbReference type="Proteomes" id="UP000238196"/>
    </source>
</evidence>
<dbReference type="OrthoDB" id="5298073at2"/>
<keyword evidence="6" id="KW-0472">Membrane</keyword>
<dbReference type="SUPFAM" id="SSF58104">
    <property type="entry name" value="Methyl-accepting chemotaxis protein (MCP) signaling domain"/>
    <property type="match status" value="1"/>
</dbReference>
<feature type="domain" description="Methyl-accepting transducer" evidence="7">
    <location>
        <begin position="386"/>
        <end position="622"/>
    </location>
</feature>
<comment type="similarity">
    <text evidence="3">Belongs to the methyl-accepting chemotaxis (MCP) protein family.</text>
</comment>
<dbReference type="InterPro" id="IPR004089">
    <property type="entry name" value="MCPsignal_dom"/>
</dbReference>
<evidence type="ECO:0000256" key="2">
    <source>
        <dbReference type="ARBA" id="ARBA00023224"/>
    </source>
</evidence>
<dbReference type="InterPro" id="IPR003660">
    <property type="entry name" value="HAMP_dom"/>
</dbReference>
<feature type="transmembrane region" description="Helical" evidence="6">
    <location>
        <begin position="307"/>
        <end position="329"/>
    </location>
</feature>
<dbReference type="EMBL" id="PRLP01000033">
    <property type="protein sequence ID" value="PPC77436.1"/>
    <property type="molecule type" value="Genomic_DNA"/>
</dbReference>
<dbReference type="Pfam" id="PF00672">
    <property type="entry name" value="HAMP"/>
    <property type="match status" value="1"/>
</dbReference>
<dbReference type="Proteomes" id="UP000238196">
    <property type="component" value="Unassembled WGS sequence"/>
</dbReference>
<dbReference type="Pfam" id="PF00015">
    <property type="entry name" value="MCPsignal"/>
    <property type="match status" value="1"/>
</dbReference>
<organism evidence="9 10">
    <name type="scientific">Proteobacteria bacterium 228</name>
    <dbReference type="NCBI Taxonomy" id="2083153"/>
    <lineage>
        <taxon>Bacteria</taxon>
        <taxon>Pseudomonadati</taxon>
        <taxon>Pseudomonadota</taxon>
    </lineage>
</organism>
<evidence type="ECO:0000256" key="3">
    <source>
        <dbReference type="ARBA" id="ARBA00029447"/>
    </source>
</evidence>
<dbReference type="PANTHER" id="PTHR32089:SF70">
    <property type="entry name" value="ENERGY TAXIS MODULATING METHYL ACCEPTING SENSORY TRANSDUCER"/>
    <property type="match status" value="1"/>
</dbReference>